<accession>A0AA48GS09</accession>
<feature type="transmembrane region" description="Helical" evidence="24">
    <location>
        <begin position="230"/>
        <end position="250"/>
    </location>
</feature>
<evidence type="ECO:0000256" key="14">
    <source>
        <dbReference type="ARBA" id="ARBA00023098"/>
    </source>
</evidence>
<organism evidence="25 26">
    <name type="scientific">Mesoterricola silvestris</name>
    <dbReference type="NCBI Taxonomy" id="2927979"/>
    <lineage>
        <taxon>Bacteria</taxon>
        <taxon>Pseudomonadati</taxon>
        <taxon>Acidobacteriota</taxon>
        <taxon>Holophagae</taxon>
        <taxon>Holophagales</taxon>
        <taxon>Holophagaceae</taxon>
        <taxon>Mesoterricola</taxon>
    </lineage>
</organism>
<keyword evidence="12 25" id="KW-0548">Nucleotidyltransferase</keyword>
<evidence type="ECO:0000256" key="20">
    <source>
        <dbReference type="ARBA" id="ARBA00032253"/>
    </source>
</evidence>
<keyword evidence="16" id="KW-0594">Phospholipid biosynthesis</keyword>
<keyword evidence="26" id="KW-1185">Reference proteome</keyword>
<keyword evidence="11 24" id="KW-0812">Transmembrane</keyword>
<feature type="transmembrane region" description="Helical" evidence="24">
    <location>
        <begin position="206"/>
        <end position="224"/>
    </location>
</feature>
<feature type="transmembrane region" description="Helical" evidence="24">
    <location>
        <begin position="166"/>
        <end position="185"/>
    </location>
</feature>
<comment type="catalytic activity">
    <reaction evidence="1">
        <text>a 1,2-diacyl-sn-glycero-3-phosphate + CTP + H(+) = a CDP-1,2-diacyl-sn-glycerol + diphosphate</text>
        <dbReference type="Rhea" id="RHEA:16229"/>
        <dbReference type="ChEBI" id="CHEBI:15378"/>
        <dbReference type="ChEBI" id="CHEBI:33019"/>
        <dbReference type="ChEBI" id="CHEBI:37563"/>
        <dbReference type="ChEBI" id="CHEBI:58332"/>
        <dbReference type="ChEBI" id="CHEBI:58608"/>
        <dbReference type="EC" id="2.7.7.41"/>
    </reaction>
</comment>
<feature type="transmembrane region" description="Helical" evidence="24">
    <location>
        <begin position="42"/>
        <end position="59"/>
    </location>
</feature>
<proteinExistence type="inferred from homology"/>
<dbReference type="AlphaFoldDB" id="A0AA48GS09"/>
<feature type="transmembrane region" description="Helical" evidence="24">
    <location>
        <begin position="17"/>
        <end position="36"/>
    </location>
</feature>
<evidence type="ECO:0000256" key="7">
    <source>
        <dbReference type="ARBA" id="ARBA00019373"/>
    </source>
</evidence>
<evidence type="ECO:0000256" key="12">
    <source>
        <dbReference type="ARBA" id="ARBA00022695"/>
    </source>
</evidence>
<name>A0AA48GS09_9BACT</name>
<evidence type="ECO:0000256" key="24">
    <source>
        <dbReference type="SAM" id="Phobius"/>
    </source>
</evidence>
<evidence type="ECO:0000256" key="19">
    <source>
        <dbReference type="ARBA" id="ARBA00031825"/>
    </source>
</evidence>
<dbReference type="Proteomes" id="UP001238179">
    <property type="component" value="Chromosome"/>
</dbReference>
<dbReference type="GO" id="GO:0005886">
    <property type="term" value="C:plasma membrane"/>
    <property type="evidence" value="ECO:0007669"/>
    <property type="project" value="UniProtKB-SubCell"/>
</dbReference>
<comment type="pathway">
    <text evidence="4">Lipid metabolism.</text>
</comment>
<keyword evidence="14" id="KW-0443">Lipid metabolism</keyword>
<evidence type="ECO:0000256" key="9">
    <source>
        <dbReference type="ARBA" id="ARBA00022516"/>
    </source>
</evidence>
<comment type="pathway">
    <text evidence="3">Phospholipid metabolism; CDP-diacylglycerol biosynthesis; CDP-diacylglycerol from sn-glycerol 3-phosphate: step 3/3.</text>
</comment>
<dbReference type="GO" id="GO:0004605">
    <property type="term" value="F:phosphatidate cytidylyltransferase activity"/>
    <property type="evidence" value="ECO:0007669"/>
    <property type="project" value="UniProtKB-EC"/>
</dbReference>
<keyword evidence="8" id="KW-1003">Cell membrane</keyword>
<keyword evidence="9" id="KW-0444">Lipid biosynthesis</keyword>
<evidence type="ECO:0000256" key="18">
    <source>
        <dbReference type="ARBA" id="ARBA00029893"/>
    </source>
</evidence>
<keyword evidence="15 24" id="KW-0472">Membrane</keyword>
<evidence type="ECO:0000256" key="6">
    <source>
        <dbReference type="ARBA" id="ARBA00012487"/>
    </source>
</evidence>
<comment type="subcellular location">
    <subcellularLocation>
        <location evidence="2">Cell membrane</location>
        <topology evidence="2">Multi-pass membrane protein</topology>
    </subcellularLocation>
</comment>
<evidence type="ECO:0000256" key="23">
    <source>
        <dbReference type="ARBA" id="ARBA00033406"/>
    </source>
</evidence>
<evidence type="ECO:0000256" key="13">
    <source>
        <dbReference type="ARBA" id="ARBA00022989"/>
    </source>
</evidence>
<evidence type="ECO:0000256" key="21">
    <source>
        <dbReference type="ARBA" id="ARBA00032396"/>
    </source>
</evidence>
<dbReference type="EC" id="2.7.7.41" evidence="6"/>
<evidence type="ECO:0000313" key="25">
    <source>
        <dbReference type="EMBL" id="BDU74605.1"/>
    </source>
</evidence>
<evidence type="ECO:0000256" key="15">
    <source>
        <dbReference type="ARBA" id="ARBA00023136"/>
    </source>
</evidence>
<evidence type="ECO:0000256" key="1">
    <source>
        <dbReference type="ARBA" id="ARBA00001698"/>
    </source>
</evidence>
<reference evidence="26" key="1">
    <citation type="journal article" date="2023" name="Int. J. Syst. Evol. Microbiol.">
        <title>Mesoterricola silvestris gen. nov., sp. nov., Mesoterricola sediminis sp. nov., Geothrix oryzae sp. nov., Geothrix edaphica sp. nov., Geothrix rubra sp. nov., and Geothrix limicola sp. nov., six novel members of Acidobacteriota isolated from soils.</title>
        <authorList>
            <person name="Itoh H."/>
            <person name="Sugisawa Y."/>
            <person name="Mise K."/>
            <person name="Xu Z."/>
            <person name="Kuniyasu M."/>
            <person name="Ushijima N."/>
            <person name="Kawano K."/>
            <person name="Kobayashi E."/>
            <person name="Shiratori Y."/>
            <person name="Masuda Y."/>
            <person name="Senoo K."/>
        </authorList>
    </citation>
    <scope>NUCLEOTIDE SEQUENCE [LARGE SCALE GENOMIC DNA]</scope>
    <source>
        <strain evidence="26">W79</strain>
    </source>
</reference>
<sequence length="301" mass="32267">MTPAPPPKRAGIDKGNLAVRVGTALVFAIFFFTLLYLGSNPWAKTLFMGLLAGALLMAMHEFTLMGRKMGFNPSLAAGTLAGWGFLLHFYLLGRDATDPLPLWLVLALSALVIHFGALLTDRDLDKALPSQAITWMGAVYLGMGTGFMVKLFMFDETTLSNTGGRLVLALFLITWIGDTCAYFVGSLLGRHKLAPRVSPKKTWEGVGGNLAGNVLAAFLIRAFVCVQWSVVDALAIGLLLGVAGLMGDLVESMWKRSAGAKDSNMGGISIPGHGGMLDRLDSLVFAAPVFYAYIHFVHGLN</sequence>
<feature type="transmembrane region" description="Helical" evidence="24">
    <location>
        <begin position="132"/>
        <end position="154"/>
    </location>
</feature>
<dbReference type="EMBL" id="AP027080">
    <property type="protein sequence ID" value="BDU74605.1"/>
    <property type="molecule type" value="Genomic_DNA"/>
</dbReference>
<evidence type="ECO:0000256" key="17">
    <source>
        <dbReference type="ARBA" id="ARBA00023264"/>
    </source>
</evidence>
<evidence type="ECO:0000313" key="26">
    <source>
        <dbReference type="Proteomes" id="UP001238179"/>
    </source>
</evidence>
<dbReference type="GO" id="GO:0016024">
    <property type="term" value="P:CDP-diacylglycerol biosynthetic process"/>
    <property type="evidence" value="ECO:0007669"/>
    <property type="project" value="TreeGrafter"/>
</dbReference>
<dbReference type="PANTHER" id="PTHR46382:SF1">
    <property type="entry name" value="PHOSPHATIDATE CYTIDYLYLTRANSFERASE"/>
    <property type="match status" value="1"/>
</dbReference>
<evidence type="ECO:0000256" key="4">
    <source>
        <dbReference type="ARBA" id="ARBA00005189"/>
    </source>
</evidence>
<dbReference type="KEGG" id="msil:METEAL_37790"/>
<protein>
    <recommendedName>
        <fullName evidence="7">Phosphatidate cytidylyltransferase</fullName>
        <ecNumber evidence="6">2.7.7.41</ecNumber>
    </recommendedName>
    <alternativeName>
        <fullName evidence="20">CDP-DAG synthase</fullName>
    </alternativeName>
    <alternativeName>
        <fullName evidence="22">CDP-DG synthase</fullName>
    </alternativeName>
    <alternativeName>
        <fullName evidence="18">CDP-diacylglycerol synthase</fullName>
    </alternativeName>
    <alternativeName>
        <fullName evidence="21">CDP-diglyceride pyrophosphorylase</fullName>
    </alternativeName>
    <alternativeName>
        <fullName evidence="23">CDP-diglyceride synthase</fullName>
    </alternativeName>
    <alternativeName>
        <fullName evidence="19">CTP:phosphatidate cytidylyltransferase</fullName>
    </alternativeName>
</protein>
<feature type="transmembrane region" description="Helical" evidence="24">
    <location>
        <begin position="71"/>
        <end position="90"/>
    </location>
</feature>
<evidence type="ECO:0000256" key="2">
    <source>
        <dbReference type="ARBA" id="ARBA00004651"/>
    </source>
</evidence>
<evidence type="ECO:0000256" key="16">
    <source>
        <dbReference type="ARBA" id="ARBA00023209"/>
    </source>
</evidence>
<keyword evidence="13 24" id="KW-1133">Transmembrane helix</keyword>
<evidence type="ECO:0000256" key="22">
    <source>
        <dbReference type="ARBA" id="ARBA00032743"/>
    </source>
</evidence>
<evidence type="ECO:0000256" key="3">
    <source>
        <dbReference type="ARBA" id="ARBA00005119"/>
    </source>
</evidence>
<feature type="transmembrane region" description="Helical" evidence="24">
    <location>
        <begin position="102"/>
        <end position="120"/>
    </location>
</feature>
<gene>
    <name evidence="25" type="ORF">METEAL_37790</name>
</gene>
<evidence type="ECO:0000256" key="11">
    <source>
        <dbReference type="ARBA" id="ARBA00022692"/>
    </source>
</evidence>
<evidence type="ECO:0000256" key="10">
    <source>
        <dbReference type="ARBA" id="ARBA00022679"/>
    </source>
</evidence>
<dbReference type="RefSeq" id="WP_316413279.1">
    <property type="nucleotide sequence ID" value="NZ_AP027080.1"/>
</dbReference>
<evidence type="ECO:0000256" key="8">
    <source>
        <dbReference type="ARBA" id="ARBA00022475"/>
    </source>
</evidence>
<keyword evidence="17" id="KW-1208">Phospholipid metabolism</keyword>
<dbReference type="PANTHER" id="PTHR46382">
    <property type="entry name" value="PHOSPHATIDATE CYTIDYLYLTRANSFERASE"/>
    <property type="match status" value="1"/>
</dbReference>
<comment type="similarity">
    <text evidence="5">Belongs to the CDS family.</text>
</comment>
<evidence type="ECO:0000256" key="5">
    <source>
        <dbReference type="ARBA" id="ARBA00010185"/>
    </source>
</evidence>
<keyword evidence="10" id="KW-0808">Transferase</keyword>
<dbReference type="Pfam" id="PF01148">
    <property type="entry name" value="CTP_transf_1"/>
    <property type="match status" value="1"/>
</dbReference>